<evidence type="ECO:0000313" key="1">
    <source>
        <dbReference type="EMBL" id="KAJ1680183.1"/>
    </source>
</evidence>
<organism evidence="1 2">
    <name type="scientific">Spiromyces aspiralis</name>
    <dbReference type="NCBI Taxonomy" id="68401"/>
    <lineage>
        <taxon>Eukaryota</taxon>
        <taxon>Fungi</taxon>
        <taxon>Fungi incertae sedis</taxon>
        <taxon>Zoopagomycota</taxon>
        <taxon>Kickxellomycotina</taxon>
        <taxon>Kickxellomycetes</taxon>
        <taxon>Kickxellales</taxon>
        <taxon>Kickxellaceae</taxon>
        <taxon>Spiromyces</taxon>
    </lineage>
</organism>
<sequence>MSGARRAFRAVPPQPLLPLLLRRCLSNAVPVAQGPRFVWDTPFQEGDYVIVRECSHGAKSNMIGPLEHGKVFGTRRGDLRHSDILGRLPRERVKAYSKQEGRGGMFMAHHPTLEEQVGHNRAAK</sequence>
<evidence type="ECO:0000313" key="2">
    <source>
        <dbReference type="Proteomes" id="UP001145114"/>
    </source>
</evidence>
<gene>
    <name evidence="1" type="ORF">EV182_000525</name>
</gene>
<name>A0ACC1HYG8_9FUNG</name>
<comment type="caution">
    <text evidence="1">The sequence shown here is derived from an EMBL/GenBank/DDBJ whole genome shotgun (WGS) entry which is preliminary data.</text>
</comment>
<dbReference type="Proteomes" id="UP001145114">
    <property type="component" value="Unassembled WGS sequence"/>
</dbReference>
<dbReference type="EMBL" id="JAMZIH010000026">
    <property type="protein sequence ID" value="KAJ1680183.1"/>
    <property type="molecule type" value="Genomic_DNA"/>
</dbReference>
<protein>
    <submittedName>
        <fullName evidence="1">Uncharacterized protein</fullName>
    </submittedName>
</protein>
<proteinExistence type="predicted"/>
<accession>A0ACC1HYG8</accession>
<reference evidence="1" key="1">
    <citation type="submission" date="2022-06" db="EMBL/GenBank/DDBJ databases">
        <title>Phylogenomic reconstructions and comparative analyses of Kickxellomycotina fungi.</title>
        <authorList>
            <person name="Reynolds N.K."/>
            <person name="Stajich J.E."/>
            <person name="Barry K."/>
            <person name="Grigoriev I.V."/>
            <person name="Crous P."/>
            <person name="Smith M.E."/>
        </authorList>
    </citation>
    <scope>NUCLEOTIDE SEQUENCE</scope>
    <source>
        <strain evidence="1">RSA 2271</strain>
    </source>
</reference>
<keyword evidence="2" id="KW-1185">Reference proteome</keyword>